<dbReference type="EMBL" id="CAMKVN010013639">
    <property type="protein sequence ID" value="CAI2196097.1"/>
    <property type="molecule type" value="Genomic_DNA"/>
</dbReference>
<comment type="caution">
    <text evidence="2">The sequence shown here is derived from an EMBL/GenBank/DDBJ whole genome shotgun (WGS) entry which is preliminary data.</text>
</comment>
<proteinExistence type="predicted"/>
<name>A0A9W4X9J1_9GLOM</name>
<reference evidence="2" key="1">
    <citation type="submission" date="2022-08" db="EMBL/GenBank/DDBJ databases">
        <authorList>
            <person name="Kallberg Y."/>
            <person name="Tangrot J."/>
            <person name="Rosling A."/>
        </authorList>
    </citation>
    <scope>NUCLEOTIDE SEQUENCE</scope>
    <source>
        <strain evidence="2">Wild A</strain>
    </source>
</reference>
<feature type="non-terminal residue" evidence="2">
    <location>
        <position position="101"/>
    </location>
</feature>
<protein>
    <submittedName>
        <fullName evidence="2">9033_t:CDS:1</fullName>
    </submittedName>
</protein>
<dbReference type="OrthoDB" id="10276940at2759"/>
<gene>
    <name evidence="2" type="ORF">FWILDA_LOCUS17407</name>
</gene>
<evidence type="ECO:0000313" key="2">
    <source>
        <dbReference type="EMBL" id="CAI2196097.1"/>
    </source>
</evidence>
<organism evidence="2 3">
    <name type="scientific">Funneliformis geosporum</name>
    <dbReference type="NCBI Taxonomy" id="1117311"/>
    <lineage>
        <taxon>Eukaryota</taxon>
        <taxon>Fungi</taxon>
        <taxon>Fungi incertae sedis</taxon>
        <taxon>Mucoromycota</taxon>
        <taxon>Glomeromycotina</taxon>
        <taxon>Glomeromycetes</taxon>
        <taxon>Glomerales</taxon>
        <taxon>Glomeraceae</taxon>
        <taxon>Funneliformis</taxon>
    </lineage>
</organism>
<keyword evidence="3" id="KW-1185">Reference proteome</keyword>
<accession>A0A9W4X9J1</accession>
<evidence type="ECO:0000313" key="3">
    <source>
        <dbReference type="Proteomes" id="UP001153678"/>
    </source>
</evidence>
<dbReference type="Proteomes" id="UP001153678">
    <property type="component" value="Unassembled WGS sequence"/>
</dbReference>
<dbReference type="AlphaFoldDB" id="A0A9W4X9J1"/>
<feature type="region of interest" description="Disordered" evidence="1">
    <location>
        <begin position="69"/>
        <end position="95"/>
    </location>
</feature>
<sequence length="101" mass="11927">ADKYPIRVNTRNNVNFLKGEIKWIFVCNKARDIELWRTEMPNDSEDTFTNLKKNEELNEAMALLKVRDQEEHNEQVPDAEEINNDQIDNGGEINDDYYCFS</sequence>
<evidence type="ECO:0000256" key="1">
    <source>
        <dbReference type="SAM" id="MobiDB-lite"/>
    </source>
</evidence>